<dbReference type="Pfam" id="PF00908">
    <property type="entry name" value="dTDP_sugar_isom"/>
    <property type="match status" value="1"/>
</dbReference>
<dbReference type="PANTHER" id="PTHR21047:SF2">
    <property type="entry name" value="THYMIDINE DIPHOSPHO-4-KETO-RHAMNOSE 3,5-EPIMERASE"/>
    <property type="match status" value="1"/>
</dbReference>
<reference evidence="9 10" key="1">
    <citation type="submission" date="2016-10" db="EMBL/GenBank/DDBJ databases">
        <authorList>
            <person name="de Groot N.N."/>
        </authorList>
    </citation>
    <scope>NUCLEOTIDE SEQUENCE [LARGE SCALE GENOMIC DNA]</scope>
    <source>
        <strain evidence="9 10">ATCC 35022</strain>
    </source>
</reference>
<evidence type="ECO:0000256" key="7">
    <source>
        <dbReference type="ARBA" id="ARBA00033311"/>
    </source>
</evidence>
<evidence type="ECO:0000256" key="3">
    <source>
        <dbReference type="ARBA" id="ARBA00012098"/>
    </source>
</evidence>
<dbReference type="SUPFAM" id="SSF51182">
    <property type="entry name" value="RmlC-like cupins"/>
    <property type="match status" value="1"/>
</dbReference>
<dbReference type="RefSeq" id="WP_175478522.1">
    <property type="nucleotide sequence ID" value="NZ_FMXQ01000008.1"/>
</dbReference>
<dbReference type="Gene3D" id="2.60.120.10">
    <property type="entry name" value="Jelly Rolls"/>
    <property type="match status" value="1"/>
</dbReference>
<dbReference type="InterPro" id="IPR014710">
    <property type="entry name" value="RmlC-like_jellyroll"/>
</dbReference>
<name>A0A1G6DT40_9HYPH</name>
<dbReference type="InterPro" id="IPR011051">
    <property type="entry name" value="RmlC_Cupin_sf"/>
</dbReference>
<dbReference type="AlphaFoldDB" id="A0A1G6DT40"/>
<evidence type="ECO:0000313" key="10">
    <source>
        <dbReference type="Proteomes" id="UP000199071"/>
    </source>
</evidence>
<dbReference type="GO" id="GO:0005829">
    <property type="term" value="C:cytosol"/>
    <property type="evidence" value="ECO:0007669"/>
    <property type="project" value="TreeGrafter"/>
</dbReference>
<feature type="site" description="Participates in a stacking interaction with the thymidine ring of dTDP-4-oxo-6-deoxyglucose" evidence="8">
    <location>
        <position position="135"/>
    </location>
</feature>
<dbReference type="GO" id="GO:0019305">
    <property type="term" value="P:dTDP-rhamnose biosynthetic process"/>
    <property type="evidence" value="ECO:0007669"/>
    <property type="project" value="TreeGrafter"/>
</dbReference>
<evidence type="ECO:0000256" key="8">
    <source>
        <dbReference type="PIRSR" id="PIRSR600888-3"/>
    </source>
</evidence>
<gene>
    <name evidence="9" type="ORF">SAMN02982931_03726</name>
</gene>
<dbReference type="STRING" id="665467.SAMN02982931_03726"/>
<evidence type="ECO:0000256" key="1">
    <source>
        <dbReference type="ARBA" id="ARBA00001298"/>
    </source>
</evidence>
<evidence type="ECO:0000313" key="9">
    <source>
        <dbReference type="EMBL" id="SDB48260.1"/>
    </source>
</evidence>
<organism evidence="9 10">
    <name type="scientific">Bauldia litoralis</name>
    <dbReference type="NCBI Taxonomy" id="665467"/>
    <lineage>
        <taxon>Bacteria</taxon>
        <taxon>Pseudomonadati</taxon>
        <taxon>Pseudomonadota</taxon>
        <taxon>Alphaproteobacteria</taxon>
        <taxon>Hyphomicrobiales</taxon>
        <taxon>Kaistiaceae</taxon>
        <taxon>Bauldia</taxon>
    </lineage>
</organism>
<dbReference type="Proteomes" id="UP000199071">
    <property type="component" value="Unassembled WGS sequence"/>
</dbReference>
<evidence type="ECO:0000256" key="5">
    <source>
        <dbReference type="ARBA" id="ARBA00029758"/>
    </source>
</evidence>
<keyword evidence="10" id="KW-1185">Reference proteome</keyword>
<comment type="function">
    <text evidence="2">Catalyzes the epimerization of the C3' and C5'positions of dTDP-6-deoxy-D-xylo-4-hexulose, forming dTDP-6-deoxy-L-lyxo-4-hexulose.</text>
</comment>
<dbReference type="InterPro" id="IPR000888">
    <property type="entry name" value="RmlC-like"/>
</dbReference>
<dbReference type="EMBL" id="FMXQ01000008">
    <property type="protein sequence ID" value="SDB48260.1"/>
    <property type="molecule type" value="Genomic_DNA"/>
</dbReference>
<evidence type="ECO:0000256" key="6">
    <source>
        <dbReference type="ARBA" id="ARBA00031424"/>
    </source>
</evidence>
<dbReference type="GO" id="GO:0008830">
    <property type="term" value="F:dTDP-4-dehydrorhamnose 3,5-epimerase activity"/>
    <property type="evidence" value="ECO:0007669"/>
    <property type="project" value="UniProtKB-EC"/>
</dbReference>
<evidence type="ECO:0000256" key="4">
    <source>
        <dbReference type="ARBA" id="ARBA00019595"/>
    </source>
</evidence>
<sequence>MTVEKSTIAGLLVVRGETIRDERGFFRQSYQAGELADALGHEPVLRQGNHSRSAAGVLRGFHREPWSKLVYIVRGTALCVVADVRPQSPTFGRSESFLLGDPPGDHMRLFVSEGLANAFYCYTETDYINDVSKEFDPHDRGGVIWNDPILAVDWPDPSPLLSQTDVGLPRLEDLYPDHPVVRARVRRE</sequence>
<protein>
    <recommendedName>
        <fullName evidence="4">dTDP-4-dehydrorhamnose 3,5-epimerase</fullName>
        <ecNumber evidence="3">5.1.3.13</ecNumber>
    </recommendedName>
    <alternativeName>
        <fullName evidence="6">Thymidine diphospho-4-keto-rhamnose 3,5-epimerase</fullName>
    </alternativeName>
    <alternativeName>
        <fullName evidence="5">dTDP-4-keto-6-deoxyglucose 3,5-epimerase</fullName>
    </alternativeName>
    <alternativeName>
        <fullName evidence="7">dTDP-6-deoxy-D-xylo-4-hexulose 3,5-epimerase</fullName>
    </alternativeName>
</protein>
<dbReference type="EC" id="5.1.3.13" evidence="3"/>
<accession>A0A1G6DT40</accession>
<proteinExistence type="predicted"/>
<dbReference type="PANTHER" id="PTHR21047">
    <property type="entry name" value="DTDP-6-DEOXY-D-GLUCOSE-3,5 EPIMERASE"/>
    <property type="match status" value="1"/>
</dbReference>
<comment type="catalytic activity">
    <reaction evidence="1">
        <text>dTDP-4-dehydro-6-deoxy-alpha-D-glucose = dTDP-4-dehydro-beta-L-rhamnose</text>
        <dbReference type="Rhea" id="RHEA:16969"/>
        <dbReference type="ChEBI" id="CHEBI:57649"/>
        <dbReference type="ChEBI" id="CHEBI:62830"/>
        <dbReference type="EC" id="5.1.3.13"/>
    </reaction>
</comment>
<dbReference type="GO" id="GO:0000271">
    <property type="term" value="P:polysaccharide biosynthetic process"/>
    <property type="evidence" value="ECO:0007669"/>
    <property type="project" value="TreeGrafter"/>
</dbReference>
<evidence type="ECO:0000256" key="2">
    <source>
        <dbReference type="ARBA" id="ARBA00001997"/>
    </source>
</evidence>